<keyword evidence="12" id="KW-1185">Reference proteome</keyword>
<keyword evidence="3" id="KW-0813">Transport</keyword>
<evidence type="ECO:0000256" key="6">
    <source>
        <dbReference type="ARBA" id="ARBA00022989"/>
    </source>
</evidence>
<feature type="domain" description="ABC3 transporter permease C-terminal" evidence="9">
    <location>
        <begin position="274"/>
        <end position="407"/>
    </location>
</feature>
<feature type="transmembrane region" description="Helical" evidence="8">
    <location>
        <begin position="21"/>
        <end position="45"/>
    </location>
</feature>
<evidence type="ECO:0000259" key="10">
    <source>
        <dbReference type="Pfam" id="PF12704"/>
    </source>
</evidence>
<dbReference type="Proteomes" id="UP001467690">
    <property type="component" value="Unassembled WGS sequence"/>
</dbReference>
<sequence length="414" mass="45511">MFDALTSQIGYRYARSRNKNAFIRFISASSVSGIALGCCVLIWVLSAMNGFEAELKNRLLSIVPHIEYIAVEPSGIEDWQSIRAQLMARQEIEGVAPFISFGALIQQADKLKPLEIRGIDWQAEKSVSSLHHYVNDEVAARFNSQEGLLLGKGLAESLQLEIGDWVEILVPKTGETKQFSAPTLIRVPLLGYFESGGQLDHLVGYMSLHKAAKESGWQSGVQGIRLKIDDVFAAPKIAREIGFSLPVYVYIQDWTRQFGHVYNDIQLVRGVMYLILALVIAVACFNIVSTLVMAVNEKRSDIAIYKTMGMTNTKIVNIFVVQGVVSGLIGTTIGVVFGILGAWYLSDVLVLIETMLGVQFLSSDIYFIDFLPTELHWSDVLITASAAMIMSLLATIYPALKASSVEPAGVVGHT</sequence>
<comment type="subcellular location">
    <subcellularLocation>
        <location evidence="1">Cell membrane</location>
        <topology evidence="1">Multi-pass membrane protein</topology>
    </subcellularLocation>
</comment>
<evidence type="ECO:0000256" key="7">
    <source>
        <dbReference type="ARBA" id="ARBA00023136"/>
    </source>
</evidence>
<evidence type="ECO:0000256" key="2">
    <source>
        <dbReference type="ARBA" id="ARBA00005236"/>
    </source>
</evidence>
<reference evidence="11 12" key="1">
    <citation type="submission" date="2024-06" db="EMBL/GenBank/DDBJ databases">
        <authorList>
            <person name="Chen R.Y."/>
        </authorList>
    </citation>
    <scope>NUCLEOTIDE SEQUENCE [LARGE SCALE GENOMIC DNA]</scope>
    <source>
        <strain evidence="11 12">D2</strain>
    </source>
</reference>
<dbReference type="PANTHER" id="PTHR30489:SF0">
    <property type="entry name" value="LIPOPROTEIN-RELEASING SYSTEM TRANSMEMBRANE PROTEIN LOLE"/>
    <property type="match status" value="1"/>
</dbReference>
<evidence type="ECO:0000256" key="8">
    <source>
        <dbReference type="SAM" id="Phobius"/>
    </source>
</evidence>
<feature type="domain" description="MacB-like periplasmic core" evidence="10">
    <location>
        <begin position="28"/>
        <end position="168"/>
    </location>
</feature>
<evidence type="ECO:0000313" key="11">
    <source>
        <dbReference type="EMBL" id="MER2493529.1"/>
    </source>
</evidence>
<accession>A0ABV1RKW9</accession>
<keyword evidence="4" id="KW-1003">Cell membrane</keyword>
<dbReference type="InterPro" id="IPR011925">
    <property type="entry name" value="LolCE_TM"/>
</dbReference>
<evidence type="ECO:0000256" key="4">
    <source>
        <dbReference type="ARBA" id="ARBA00022475"/>
    </source>
</evidence>
<dbReference type="PANTHER" id="PTHR30489">
    <property type="entry name" value="LIPOPROTEIN-RELEASING SYSTEM TRANSMEMBRANE PROTEIN LOLE"/>
    <property type="match status" value="1"/>
</dbReference>
<keyword evidence="7 8" id="KW-0472">Membrane</keyword>
<dbReference type="InterPro" id="IPR025857">
    <property type="entry name" value="MacB_PCD"/>
</dbReference>
<organism evidence="11 12">
    <name type="scientific">Catenovulum sediminis</name>
    <dbReference type="NCBI Taxonomy" id="1740262"/>
    <lineage>
        <taxon>Bacteria</taxon>
        <taxon>Pseudomonadati</taxon>
        <taxon>Pseudomonadota</taxon>
        <taxon>Gammaproteobacteria</taxon>
        <taxon>Alteromonadales</taxon>
        <taxon>Alteromonadaceae</taxon>
        <taxon>Catenovulum</taxon>
    </lineage>
</organism>
<dbReference type="Pfam" id="PF12704">
    <property type="entry name" value="MacB_PCD"/>
    <property type="match status" value="1"/>
</dbReference>
<evidence type="ECO:0000256" key="3">
    <source>
        <dbReference type="ARBA" id="ARBA00022448"/>
    </source>
</evidence>
<dbReference type="EMBL" id="JBELOE010000265">
    <property type="protein sequence ID" value="MER2493529.1"/>
    <property type="molecule type" value="Genomic_DNA"/>
</dbReference>
<gene>
    <name evidence="11" type="primary">lolE</name>
    <name evidence="11" type="ORF">ABS311_16745</name>
</gene>
<comment type="caution">
    <text evidence="11">The sequence shown here is derived from an EMBL/GenBank/DDBJ whole genome shotgun (WGS) entry which is preliminary data.</text>
</comment>
<comment type="similarity">
    <text evidence="2">Belongs to the ABC-4 integral membrane protein family. LolC/E subfamily.</text>
</comment>
<keyword evidence="5 8" id="KW-0812">Transmembrane</keyword>
<keyword evidence="11" id="KW-0449">Lipoprotein</keyword>
<protein>
    <submittedName>
        <fullName evidence="11">Lipoprotein-releasing ABC transporter permease subunit LolE</fullName>
    </submittedName>
</protein>
<evidence type="ECO:0000256" key="1">
    <source>
        <dbReference type="ARBA" id="ARBA00004651"/>
    </source>
</evidence>
<keyword evidence="6 8" id="KW-1133">Transmembrane helix</keyword>
<evidence type="ECO:0000259" key="9">
    <source>
        <dbReference type="Pfam" id="PF02687"/>
    </source>
</evidence>
<name>A0ABV1RKW9_9ALTE</name>
<proteinExistence type="inferred from homology"/>
<dbReference type="Pfam" id="PF02687">
    <property type="entry name" value="FtsX"/>
    <property type="match status" value="1"/>
</dbReference>
<feature type="transmembrane region" description="Helical" evidence="8">
    <location>
        <begin position="271"/>
        <end position="295"/>
    </location>
</feature>
<dbReference type="NCBIfam" id="NF008357">
    <property type="entry name" value="PRK11146.1"/>
    <property type="match status" value="1"/>
</dbReference>
<dbReference type="InterPro" id="IPR051447">
    <property type="entry name" value="Lipoprotein-release_system"/>
</dbReference>
<evidence type="ECO:0000256" key="5">
    <source>
        <dbReference type="ARBA" id="ARBA00022692"/>
    </source>
</evidence>
<dbReference type="NCBIfam" id="TIGR02212">
    <property type="entry name" value="lolCE"/>
    <property type="match status" value="1"/>
</dbReference>
<evidence type="ECO:0000313" key="12">
    <source>
        <dbReference type="Proteomes" id="UP001467690"/>
    </source>
</evidence>
<dbReference type="RefSeq" id="WP_350402663.1">
    <property type="nucleotide sequence ID" value="NZ_JBELOE010000265.1"/>
</dbReference>
<dbReference type="InterPro" id="IPR003838">
    <property type="entry name" value="ABC3_permease_C"/>
</dbReference>
<feature type="transmembrane region" description="Helical" evidence="8">
    <location>
        <begin position="316"/>
        <end position="342"/>
    </location>
</feature>
<feature type="transmembrane region" description="Helical" evidence="8">
    <location>
        <begin position="380"/>
        <end position="400"/>
    </location>
</feature>